<protein>
    <submittedName>
        <fullName evidence="2">Uncharacterized protein</fullName>
    </submittedName>
</protein>
<keyword evidence="3" id="KW-1185">Reference proteome</keyword>
<comment type="caution">
    <text evidence="2">The sequence shown here is derived from an EMBL/GenBank/DDBJ whole genome shotgun (WGS) entry which is preliminary data.</text>
</comment>
<reference evidence="2" key="1">
    <citation type="submission" date="2023-05" db="EMBL/GenBank/DDBJ databases">
        <title>Nepenthes gracilis genome sequencing.</title>
        <authorList>
            <person name="Fukushima K."/>
        </authorList>
    </citation>
    <scope>NUCLEOTIDE SEQUENCE</scope>
    <source>
        <strain evidence="2">SING2019-196</strain>
    </source>
</reference>
<evidence type="ECO:0000256" key="1">
    <source>
        <dbReference type="SAM" id="MobiDB-lite"/>
    </source>
</evidence>
<feature type="compositionally biased region" description="Polar residues" evidence="1">
    <location>
        <begin position="76"/>
        <end position="92"/>
    </location>
</feature>
<feature type="compositionally biased region" description="Polar residues" evidence="1">
    <location>
        <begin position="119"/>
        <end position="128"/>
    </location>
</feature>
<gene>
    <name evidence="2" type="ORF">Nepgr_033784</name>
</gene>
<name>A0AAD3TL19_NEPGR</name>
<proteinExistence type="predicted"/>
<dbReference type="Proteomes" id="UP001279734">
    <property type="component" value="Unassembled WGS sequence"/>
</dbReference>
<accession>A0AAD3TL19</accession>
<evidence type="ECO:0000313" key="2">
    <source>
        <dbReference type="EMBL" id="GMH31940.1"/>
    </source>
</evidence>
<feature type="region of interest" description="Disordered" evidence="1">
    <location>
        <begin position="68"/>
        <end position="223"/>
    </location>
</feature>
<dbReference type="AlphaFoldDB" id="A0AAD3TL19"/>
<evidence type="ECO:0000313" key="3">
    <source>
        <dbReference type="Proteomes" id="UP001279734"/>
    </source>
</evidence>
<organism evidence="2 3">
    <name type="scientific">Nepenthes gracilis</name>
    <name type="common">Slender pitcher plant</name>
    <dbReference type="NCBI Taxonomy" id="150966"/>
    <lineage>
        <taxon>Eukaryota</taxon>
        <taxon>Viridiplantae</taxon>
        <taxon>Streptophyta</taxon>
        <taxon>Embryophyta</taxon>
        <taxon>Tracheophyta</taxon>
        <taxon>Spermatophyta</taxon>
        <taxon>Magnoliopsida</taxon>
        <taxon>eudicotyledons</taxon>
        <taxon>Gunneridae</taxon>
        <taxon>Pentapetalae</taxon>
        <taxon>Caryophyllales</taxon>
        <taxon>Nepenthaceae</taxon>
        <taxon>Nepenthes</taxon>
    </lineage>
</organism>
<sequence length="223" mass="24428">MCSYLNLVTIISSVSRLRMLCEVGAHAIIYVKVSPRKTDVVHLGISNQKEALSDNPFNVLQEPFPEDPLASDSYIPPNNRSEALLDHSNSVPDPSISPVHQPGYPSVGFEEERLHEGIVTQSRSSPSLGSERPRDGSKCSYVETSARDSEVPRPVINNGHGVDSDHSSFESPLDPLSPGHESDGFVSMGLDFVPKSRRRKSSKKSRKAQGPKKQNPFLPVSND</sequence>
<feature type="compositionally biased region" description="Basic residues" evidence="1">
    <location>
        <begin position="195"/>
        <end position="210"/>
    </location>
</feature>
<dbReference type="EMBL" id="BSYO01000046">
    <property type="protein sequence ID" value="GMH31940.1"/>
    <property type="molecule type" value="Genomic_DNA"/>
</dbReference>